<evidence type="ECO:0008006" key="3">
    <source>
        <dbReference type="Google" id="ProtNLM"/>
    </source>
</evidence>
<dbReference type="InterPro" id="IPR055325">
    <property type="entry name" value="CF161"/>
</dbReference>
<protein>
    <recommendedName>
        <fullName evidence="3">Cilia- and flagella-associated protein 161</fullName>
    </recommendedName>
</protein>
<dbReference type="GO" id="GO:0031514">
    <property type="term" value="C:motile cilium"/>
    <property type="evidence" value="ECO:0007669"/>
    <property type="project" value="TreeGrafter"/>
</dbReference>
<dbReference type="GO" id="GO:0060271">
    <property type="term" value="P:cilium assembly"/>
    <property type="evidence" value="ECO:0007669"/>
    <property type="project" value="TreeGrafter"/>
</dbReference>
<organism evidence="1 2">
    <name type="scientific">Phaedon cochleariae</name>
    <name type="common">Mustard beetle</name>
    <dbReference type="NCBI Taxonomy" id="80249"/>
    <lineage>
        <taxon>Eukaryota</taxon>
        <taxon>Metazoa</taxon>
        <taxon>Ecdysozoa</taxon>
        <taxon>Arthropoda</taxon>
        <taxon>Hexapoda</taxon>
        <taxon>Insecta</taxon>
        <taxon>Pterygota</taxon>
        <taxon>Neoptera</taxon>
        <taxon>Endopterygota</taxon>
        <taxon>Coleoptera</taxon>
        <taxon>Polyphaga</taxon>
        <taxon>Cucujiformia</taxon>
        <taxon>Chrysomeloidea</taxon>
        <taxon>Chrysomelidae</taxon>
        <taxon>Chrysomelinae</taxon>
        <taxon>Chrysomelini</taxon>
        <taxon>Phaedon</taxon>
    </lineage>
</organism>
<name>A0A9N9SBT1_PHACE</name>
<dbReference type="PANTHER" id="PTHR24274">
    <property type="entry name" value="CILIA- AND FLAGELLA-ASSOCIATED PROTEIN 161"/>
    <property type="match status" value="1"/>
</dbReference>
<reference evidence="1" key="1">
    <citation type="submission" date="2022-01" db="EMBL/GenBank/DDBJ databases">
        <authorList>
            <person name="King R."/>
        </authorList>
    </citation>
    <scope>NUCLEOTIDE SEQUENCE</scope>
</reference>
<dbReference type="EMBL" id="OU896721">
    <property type="protein sequence ID" value="CAG9817147.1"/>
    <property type="molecule type" value="Genomic_DNA"/>
</dbReference>
<dbReference type="OrthoDB" id="2126411at2759"/>
<proteinExistence type="predicted"/>
<gene>
    <name evidence="1" type="ORF">PHAECO_LOCUS5020</name>
</gene>
<evidence type="ECO:0000313" key="2">
    <source>
        <dbReference type="Proteomes" id="UP001153737"/>
    </source>
</evidence>
<dbReference type="PANTHER" id="PTHR24274:SF1">
    <property type="entry name" value="CILIA- AND FLAGELLA-ASSOCIATED PROTEIN 161"/>
    <property type="match status" value="1"/>
</dbReference>
<keyword evidence="2" id="KW-1185">Reference proteome</keyword>
<sequence>MTPSEQDQKEHGKVYQNRIVYSLPVHLGLWNEELALREEKNLIATYKREHCQLLIQKTRKMFRNVLKPTILAIEAPYVLYGQNYQFKTCDLTTDKDSSGFYLSGVINERNIDTVQHFEHGCTLSGSPVKEPCVRNTFKLMGCQTNNKEGQQVFYGDDVLLQIAESSGPPLYVQCPNSTIDTFGGHLSLRLSQFPDIYCRFKIIHWNPQKRYETTGTTFKPDTRVIIQHTASGRNLAIESAQLIPSFYGPECIVSCHTYRDSHKMETAENFWKIVSRPISDTALYVRAAKGEDIPMEFFE</sequence>
<dbReference type="AlphaFoldDB" id="A0A9N9SBT1"/>
<evidence type="ECO:0000313" key="1">
    <source>
        <dbReference type="EMBL" id="CAG9817147.1"/>
    </source>
</evidence>
<dbReference type="Pfam" id="PF24569">
    <property type="entry name" value="CFAP161"/>
    <property type="match status" value="2"/>
</dbReference>
<accession>A0A9N9SBT1</accession>
<dbReference type="Proteomes" id="UP001153737">
    <property type="component" value="Chromosome 15"/>
</dbReference>
<reference evidence="1" key="2">
    <citation type="submission" date="2022-10" db="EMBL/GenBank/DDBJ databases">
        <authorList>
            <consortium name="ENA_rothamsted_submissions"/>
            <consortium name="culmorum"/>
            <person name="King R."/>
        </authorList>
    </citation>
    <scope>NUCLEOTIDE SEQUENCE</scope>
</reference>